<dbReference type="Gene3D" id="3.30.390.130">
    <property type="match status" value="1"/>
</dbReference>
<dbReference type="OrthoDB" id="527344at2759"/>
<dbReference type="AlphaFoldDB" id="A0A9Q1G7R0"/>
<keyword evidence="4 9" id="KW-0808">Transferase</keyword>
<proteinExistence type="inferred from homology"/>
<dbReference type="PROSITE" id="PS50089">
    <property type="entry name" value="ZF_RING_2"/>
    <property type="match status" value="1"/>
</dbReference>
<dbReference type="InterPro" id="IPR039399">
    <property type="entry name" value="Deltex_C_sf"/>
</dbReference>
<keyword evidence="9" id="KW-0963">Cytoplasm</keyword>
<feature type="domain" description="RING-type" evidence="10">
    <location>
        <begin position="36"/>
        <end position="75"/>
    </location>
</feature>
<dbReference type="GO" id="GO:0016567">
    <property type="term" value="P:protein ubiquitination"/>
    <property type="evidence" value="ECO:0007669"/>
    <property type="project" value="UniProtKB-UniRule"/>
</dbReference>
<evidence type="ECO:0000256" key="6">
    <source>
        <dbReference type="ARBA" id="ARBA00022771"/>
    </source>
</evidence>
<dbReference type="InterPro" id="IPR013083">
    <property type="entry name" value="Znf_RING/FYVE/PHD"/>
</dbReference>
<keyword evidence="6 8" id="KW-0863">Zinc-finger</keyword>
<dbReference type="InterPro" id="IPR001841">
    <property type="entry name" value="Znf_RING"/>
</dbReference>
<evidence type="ECO:0000256" key="5">
    <source>
        <dbReference type="ARBA" id="ARBA00022723"/>
    </source>
</evidence>
<dbReference type="GO" id="GO:0007219">
    <property type="term" value="P:Notch signaling pathway"/>
    <property type="evidence" value="ECO:0007669"/>
    <property type="project" value="InterPro"/>
</dbReference>
<sequence length="202" mass="21928">MSKISKAGRAVGIYGCFTETGEPSEARATAAKVETCPLCMKPLKEKHRLICAHAFCAACLVRSVGRLGRQCPVCQKALIVVGDQPEGKMTVTHLKDCFGIDYGNIMYKIPSGIQTEAHPNPGKPFTGIQTTAWLPYSPEGQEVLKLLQRAFEQKLVFTVAATNGAADRVVFTGIPYTENPLDCLQDGFLQKVKVALRAKGIE</sequence>
<organism evidence="11 12">
    <name type="scientific">Synaphobranchus kaupii</name>
    <name type="common">Kaup's arrowtooth eel</name>
    <dbReference type="NCBI Taxonomy" id="118154"/>
    <lineage>
        <taxon>Eukaryota</taxon>
        <taxon>Metazoa</taxon>
        <taxon>Chordata</taxon>
        <taxon>Craniata</taxon>
        <taxon>Vertebrata</taxon>
        <taxon>Euteleostomi</taxon>
        <taxon>Actinopterygii</taxon>
        <taxon>Neopterygii</taxon>
        <taxon>Teleostei</taxon>
        <taxon>Anguilliformes</taxon>
        <taxon>Synaphobranchidae</taxon>
        <taxon>Synaphobranchus</taxon>
    </lineage>
</organism>
<dbReference type="EMBL" id="JAINUF010000002">
    <property type="protein sequence ID" value="KAJ8376945.1"/>
    <property type="molecule type" value="Genomic_DNA"/>
</dbReference>
<accession>A0A9Q1G7R0</accession>
<dbReference type="InterPro" id="IPR039398">
    <property type="entry name" value="Deltex_fam"/>
</dbReference>
<evidence type="ECO:0000256" key="4">
    <source>
        <dbReference type="ARBA" id="ARBA00022679"/>
    </source>
</evidence>
<name>A0A9Q1G7R0_SYNKA</name>
<evidence type="ECO:0000256" key="9">
    <source>
        <dbReference type="RuleBase" id="RU367105"/>
    </source>
</evidence>
<comment type="similarity">
    <text evidence="3 9">Belongs to the Deltex family.</text>
</comment>
<evidence type="ECO:0000256" key="3">
    <source>
        <dbReference type="ARBA" id="ARBA00009413"/>
    </source>
</evidence>
<dbReference type="Pfam" id="PF00097">
    <property type="entry name" value="zf-C3HC4"/>
    <property type="match status" value="1"/>
</dbReference>
<dbReference type="Pfam" id="PF18102">
    <property type="entry name" value="DTC"/>
    <property type="match status" value="1"/>
</dbReference>
<comment type="subcellular location">
    <subcellularLocation>
        <location evidence="9">Cytoplasm</location>
    </subcellularLocation>
</comment>
<dbReference type="EC" id="2.3.2.27" evidence="9"/>
<dbReference type="Proteomes" id="UP001152622">
    <property type="component" value="Chromosome 2"/>
</dbReference>
<dbReference type="PANTHER" id="PTHR12622">
    <property type="entry name" value="DELTEX-RELATED"/>
    <property type="match status" value="1"/>
</dbReference>
<dbReference type="SUPFAM" id="SSF57850">
    <property type="entry name" value="RING/U-box"/>
    <property type="match status" value="1"/>
</dbReference>
<evidence type="ECO:0000256" key="7">
    <source>
        <dbReference type="ARBA" id="ARBA00022833"/>
    </source>
</evidence>
<keyword evidence="12" id="KW-1185">Reference proteome</keyword>
<keyword evidence="5 9" id="KW-0479">Metal-binding</keyword>
<comment type="caution">
    <text evidence="11">The sequence shown here is derived from an EMBL/GenBank/DDBJ whole genome shotgun (WGS) entry which is preliminary data.</text>
</comment>
<evidence type="ECO:0000313" key="12">
    <source>
        <dbReference type="Proteomes" id="UP001152622"/>
    </source>
</evidence>
<dbReference type="GO" id="GO:0061630">
    <property type="term" value="F:ubiquitin protein ligase activity"/>
    <property type="evidence" value="ECO:0007669"/>
    <property type="project" value="UniProtKB-UniRule"/>
</dbReference>
<dbReference type="GO" id="GO:0008270">
    <property type="term" value="F:zinc ion binding"/>
    <property type="evidence" value="ECO:0007669"/>
    <property type="project" value="UniProtKB-KW"/>
</dbReference>
<dbReference type="GO" id="GO:0005737">
    <property type="term" value="C:cytoplasm"/>
    <property type="evidence" value="ECO:0007669"/>
    <property type="project" value="UniProtKB-SubCell"/>
</dbReference>
<dbReference type="Gene3D" id="3.30.40.10">
    <property type="entry name" value="Zinc/RING finger domain, C3HC4 (zinc finger)"/>
    <property type="match status" value="1"/>
</dbReference>
<dbReference type="InterPro" id="IPR039396">
    <property type="entry name" value="Deltex_C"/>
</dbReference>
<protein>
    <recommendedName>
        <fullName evidence="9">E3 ubiquitin-protein ligase</fullName>
        <ecNumber evidence="9">2.3.2.27</ecNumber>
    </recommendedName>
</protein>
<evidence type="ECO:0000256" key="2">
    <source>
        <dbReference type="ARBA" id="ARBA00004906"/>
    </source>
</evidence>
<reference evidence="11" key="1">
    <citation type="journal article" date="2023" name="Science">
        <title>Genome structures resolve the early diversification of teleost fishes.</title>
        <authorList>
            <person name="Parey E."/>
            <person name="Louis A."/>
            <person name="Montfort J."/>
            <person name="Bouchez O."/>
            <person name="Roques C."/>
            <person name="Iampietro C."/>
            <person name="Lluch J."/>
            <person name="Castinel A."/>
            <person name="Donnadieu C."/>
            <person name="Desvignes T."/>
            <person name="Floi Bucao C."/>
            <person name="Jouanno E."/>
            <person name="Wen M."/>
            <person name="Mejri S."/>
            <person name="Dirks R."/>
            <person name="Jansen H."/>
            <person name="Henkel C."/>
            <person name="Chen W.J."/>
            <person name="Zahm M."/>
            <person name="Cabau C."/>
            <person name="Klopp C."/>
            <person name="Thompson A.W."/>
            <person name="Robinson-Rechavi M."/>
            <person name="Braasch I."/>
            <person name="Lecointre G."/>
            <person name="Bobe J."/>
            <person name="Postlethwait J.H."/>
            <person name="Berthelot C."/>
            <person name="Roest Crollius H."/>
            <person name="Guiguen Y."/>
        </authorList>
    </citation>
    <scope>NUCLEOTIDE SEQUENCE</scope>
    <source>
        <strain evidence="11">WJC10195</strain>
    </source>
</reference>
<evidence type="ECO:0000256" key="1">
    <source>
        <dbReference type="ARBA" id="ARBA00000900"/>
    </source>
</evidence>
<comment type="pathway">
    <text evidence="2 9">Protein modification; protein ubiquitination.</text>
</comment>
<dbReference type="InterPro" id="IPR017907">
    <property type="entry name" value="Znf_RING_CS"/>
</dbReference>
<evidence type="ECO:0000259" key="10">
    <source>
        <dbReference type="PROSITE" id="PS50089"/>
    </source>
</evidence>
<keyword evidence="7 9" id="KW-0862">Zinc</keyword>
<evidence type="ECO:0000313" key="11">
    <source>
        <dbReference type="EMBL" id="KAJ8376945.1"/>
    </source>
</evidence>
<comment type="catalytic activity">
    <reaction evidence="1 9">
        <text>S-ubiquitinyl-[E2 ubiquitin-conjugating enzyme]-L-cysteine + [acceptor protein]-L-lysine = [E2 ubiquitin-conjugating enzyme]-L-cysteine + N(6)-ubiquitinyl-[acceptor protein]-L-lysine.</text>
        <dbReference type="EC" id="2.3.2.27"/>
    </reaction>
</comment>
<dbReference type="PROSITE" id="PS00518">
    <property type="entry name" value="ZF_RING_1"/>
    <property type="match status" value="1"/>
</dbReference>
<dbReference type="InterPro" id="IPR018957">
    <property type="entry name" value="Znf_C3HC4_RING-type"/>
</dbReference>
<gene>
    <name evidence="11" type="ORF">SKAU_G00075250</name>
</gene>
<evidence type="ECO:0000256" key="8">
    <source>
        <dbReference type="PROSITE-ProRule" id="PRU00175"/>
    </source>
</evidence>